<keyword evidence="2" id="KW-1185">Reference proteome</keyword>
<dbReference type="EMBL" id="JABAIL010000001">
    <property type="protein sequence ID" value="NLR90249.1"/>
    <property type="molecule type" value="Genomic_DNA"/>
</dbReference>
<dbReference type="AlphaFoldDB" id="A0A7X8SHD2"/>
<accession>A0A7X8SHD2</accession>
<sequence length="295" mass="33304">MRKYVFIFSLLIAFCYSCEEPIVLNLPSGPQRTVIDANVSESEYISRVILSRSLGFNDTTTFPAIENASVVLFATNFGNTTFPFTYSGTFDYGALYTPQSQVTLVPKQFYTLNVFLPGSEFEQDTLYQAQVRMPTVVPIQDVNFRYEPSEDRYYVRIYFLDPEKENNYYSWRVSQKINGEFILLTPARVPISTDQGIDGKEVFVEYPYTSFTTEDTIQVHLKSLDQSAYNYYVSLNNLIEASGTSITVDNPPTNFASTVVGENPIGFLSVEGVSDSEIIPIADSVFVEDEPVLID</sequence>
<dbReference type="Proteomes" id="UP000585050">
    <property type="component" value="Unassembled WGS sequence"/>
</dbReference>
<evidence type="ECO:0000313" key="1">
    <source>
        <dbReference type="EMBL" id="NLR90249.1"/>
    </source>
</evidence>
<reference evidence="1 2" key="1">
    <citation type="submission" date="2020-04" db="EMBL/GenBank/DDBJ databases">
        <title>Flammeovirga sp. SR4, a novel species isolated from seawater.</title>
        <authorList>
            <person name="Wang X."/>
        </authorList>
    </citation>
    <scope>NUCLEOTIDE SEQUENCE [LARGE SCALE GENOMIC DNA]</scope>
    <source>
        <strain evidence="1 2">SR4</strain>
    </source>
</reference>
<dbReference type="RefSeq" id="WP_168880957.1">
    <property type="nucleotide sequence ID" value="NZ_JABAIL010000001.1"/>
</dbReference>
<organism evidence="1 2">
    <name type="scientific">Flammeovirga agarivorans</name>
    <dbReference type="NCBI Taxonomy" id="2726742"/>
    <lineage>
        <taxon>Bacteria</taxon>
        <taxon>Pseudomonadati</taxon>
        <taxon>Bacteroidota</taxon>
        <taxon>Cytophagia</taxon>
        <taxon>Cytophagales</taxon>
        <taxon>Flammeovirgaceae</taxon>
        <taxon>Flammeovirga</taxon>
    </lineage>
</organism>
<evidence type="ECO:0000313" key="2">
    <source>
        <dbReference type="Proteomes" id="UP000585050"/>
    </source>
</evidence>
<protein>
    <submittedName>
        <fullName evidence="1">DUF4249 domain-containing protein</fullName>
    </submittedName>
</protein>
<dbReference type="InterPro" id="IPR025345">
    <property type="entry name" value="DUF4249"/>
</dbReference>
<proteinExistence type="predicted"/>
<name>A0A7X8SHD2_9BACT</name>
<dbReference type="Pfam" id="PF14054">
    <property type="entry name" value="DUF4249"/>
    <property type="match status" value="1"/>
</dbReference>
<comment type="caution">
    <text evidence="1">The sequence shown here is derived from an EMBL/GenBank/DDBJ whole genome shotgun (WGS) entry which is preliminary data.</text>
</comment>
<gene>
    <name evidence="1" type="ORF">HGP29_03485</name>
</gene>